<feature type="transmembrane region" description="Helical" evidence="7">
    <location>
        <begin position="319"/>
        <end position="338"/>
    </location>
</feature>
<evidence type="ECO:0000256" key="1">
    <source>
        <dbReference type="ARBA" id="ARBA00004651"/>
    </source>
</evidence>
<keyword evidence="5 7" id="KW-0472">Membrane</keyword>
<comment type="caution">
    <text evidence="9">The sequence shown here is derived from an EMBL/GenBank/DDBJ whole genome shotgun (WGS) entry which is preliminary data.</text>
</comment>
<feature type="transmembrane region" description="Helical" evidence="7">
    <location>
        <begin position="628"/>
        <end position="650"/>
    </location>
</feature>
<keyword evidence="4 7" id="KW-1133">Transmembrane helix</keyword>
<protein>
    <submittedName>
        <fullName evidence="9">Putative RND efflux transporter</fullName>
    </submittedName>
</protein>
<keyword evidence="2" id="KW-1003">Cell membrane</keyword>
<proteinExistence type="predicted"/>
<dbReference type="InterPro" id="IPR000731">
    <property type="entry name" value="SSD"/>
</dbReference>
<reference evidence="9 10" key="1">
    <citation type="journal article" date="2016" name="BMC Genomics">
        <title>Combined genomic and structural analyses of a cultured magnetotactic bacterium reveals its niche adaptation to a dynamic environment.</title>
        <authorList>
            <person name="Araujo A.C."/>
            <person name="Morillo V."/>
            <person name="Cypriano J."/>
            <person name="Teixeira L.C."/>
            <person name="Leao P."/>
            <person name="Lyra S."/>
            <person name="Almeida L.G."/>
            <person name="Bazylinski D.A."/>
            <person name="Vasconcellos A.T."/>
            <person name="Abreu F."/>
            <person name="Lins U."/>
        </authorList>
    </citation>
    <scope>NUCLEOTIDE SEQUENCE [LARGE SCALE GENOMIC DNA]</scope>
    <source>
        <strain evidence="9 10">IT-1</strain>
    </source>
</reference>
<dbReference type="Gene3D" id="1.20.1640.10">
    <property type="entry name" value="Multidrug efflux transporter AcrB transmembrane domain"/>
    <property type="match status" value="2"/>
</dbReference>
<dbReference type="PANTHER" id="PTHR33406">
    <property type="entry name" value="MEMBRANE PROTEIN MJ1562-RELATED"/>
    <property type="match status" value="1"/>
</dbReference>
<feature type="transmembrane region" description="Helical" evidence="7">
    <location>
        <begin position="221"/>
        <end position="240"/>
    </location>
</feature>
<feature type="transmembrane region" description="Helical" evidence="7">
    <location>
        <begin position="277"/>
        <end position="298"/>
    </location>
</feature>
<feature type="region of interest" description="Disordered" evidence="6">
    <location>
        <begin position="761"/>
        <end position="786"/>
    </location>
</feature>
<dbReference type="SUPFAM" id="SSF82866">
    <property type="entry name" value="Multidrug efflux transporter AcrB transmembrane domain"/>
    <property type="match status" value="2"/>
</dbReference>
<name>A0A1Y2K1A8_9PROT</name>
<dbReference type="EMBL" id="LVJN01000020">
    <property type="protein sequence ID" value="OSM01406.1"/>
    <property type="molecule type" value="Genomic_DNA"/>
</dbReference>
<dbReference type="PROSITE" id="PS50156">
    <property type="entry name" value="SSD"/>
    <property type="match status" value="1"/>
</dbReference>
<sequence length="786" mass="86304">MAEKFIHLVIRWRWLVILLTLATVVGSAAGLKNGRFDTDYRVFFSGDNPQLIAFDTLQATYTKNDNVMFVLAPQDGQIFTRDMLEIVRELTKESWQIPYSIRVDSITNFQNTEAEEDDLIVADLVEDPAALTDADLEHVKQIALAEPMLRNRLIAPAADVTGVNVTIQLPDDIKDKAVPEVAAFVRKMADKLRAEHPDLTVHLTGMVMMNNAFPESSKRDMGTLIPAMFGVVLLMLAFMLRSFWGVLGTLLVILFSILTGMGLAFWGGIVLTGPSSASPTIILTMAVADCVHILATFLHHYGAYGDKRAQITESMRVNFQPVFLTSLTTALGFLSMNFSDSPPFHDLGNIVTIGVIAAFVYSVTFLPAFMAIAPVRQPKPRKHSTRAMDRMGDFVVAKRRALLPLMLAASAGLIAFLPSNELNDEFVKYFNPRMPFRQAADFSTERLTGLYIIDYSIDSGNAGGVADPEFLANVEKFAQWYRQQPETIHVGSITDTFKRLNKNMHGGSDDWYKLPEARDLSAQYLLLYEMSLPYGLDLNNQINVDKSKTRFTVTVENLSSSAVIALTDRADAWMAANLPEGMRAVGSSPTVMFAHIGQSNIHSMLTGTTVALVLISLTLIVAMRSIKIGLLSLIPNLVPAGMAFGLWAMIDGQVGLALSVVAGMTLGIIVDDTVHFLSKYLRARREKGLDPENAVRYAFHTVGLALVVTTVVLVCGFLVLTNSNFKLNADMGLLTAIAIFLALVVDFLLLPPLLMKLEEKKSAQNDNDTDASDRAVRQPVAVGADA</sequence>
<feature type="transmembrane region" description="Helical" evidence="7">
    <location>
        <begin position="697"/>
        <end position="720"/>
    </location>
</feature>
<feature type="transmembrane region" description="Helical" evidence="7">
    <location>
        <begin position="656"/>
        <end position="677"/>
    </location>
</feature>
<gene>
    <name evidence="9" type="ORF">MAIT1_01351</name>
</gene>
<evidence type="ECO:0000256" key="6">
    <source>
        <dbReference type="SAM" id="MobiDB-lite"/>
    </source>
</evidence>
<accession>A0A1Y2K1A8</accession>
<feature type="transmembrane region" description="Helical" evidence="7">
    <location>
        <begin position="601"/>
        <end position="621"/>
    </location>
</feature>
<dbReference type="STRING" id="1434232.MAIT1_01351"/>
<keyword evidence="10" id="KW-1185">Reference proteome</keyword>
<feature type="domain" description="SSD" evidence="8">
    <location>
        <begin position="247"/>
        <end position="372"/>
    </location>
</feature>
<evidence type="ECO:0000256" key="4">
    <source>
        <dbReference type="ARBA" id="ARBA00022989"/>
    </source>
</evidence>
<dbReference type="RefSeq" id="WP_085442646.1">
    <property type="nucleotide sequence ID" value="NZ_LVJN01000020.1"/>
</dbReference>
<evidence type="ECO:0000256" key="2">
    <source>
        <dbReference type="ARBA" id="ARBA00022475"/>
    </source>
</evidence>
<feature type="transmembrane region" description="Helical" evidence="7">
    <location>
        <begin position="732"/>
        <end position="754"/>
    </location>
</feature>
<keyword evidence="3 7" id="KW-0812">Transmembrane</keyword>
<dbReference type="Pfam" id="PF03176">
    <property type="entry name" value="MMPL"/>
    <property type="match status" value="2"/>
</dbReference>
<organism evidence="9 10">
    <name type="scientific">Magnetofaba australis IT-1</name>
    <dbReference type="NCBI Taxonomy" id="1434232"/>
    <lineage>
        <taxon>Bacteria</taxon>
        <taxon>Pseudomonadati</taxon>
        <taxon>Pseudomonadota</taxon>
        <taxon>Magnetococcia</taxon>
        <taxon>Magnetococcales</taxon>
        <taxon>Magnetococcaceae</taxon>
        <taxon>Magnetofaba</taxon>
    </lineage>
</organism>
<evidence type="ECO:0000256" key="3">
    <source>
        <dbReference type="ARBA" id="ARBA00022692"/>
    </source>
</evidence>
<evidence type="ECO:0000313" key="10">
    <source>
        <dbReference type="Proteomes" id="UP000194003"/>
    </source>
</evidence>
<dbReference type="PANTHER" id="PTHR33406:SF13">
    <property type="entry name" value="MEMBRANE PROTEIN YDFJ"/>
    <property type="match status" value="1"/>
</dbReference>
<evidence type="ECO:0000259" key="8">
    <source>
        <dbReference type="PROSITE" id="PS50156"/>
    </source>
</evidence>
<feature type="transmembrane region" description="Helical" evidence="7">
    <location>
        <begin position="247"/>
        <end position="271"/>
    </location>
</feature>
<dbReference type="InterPro" id="IPR050545">
    <property type="entry name" value="Mycobact_MmpL"/>
</dbReference>
<dbReference type="OrthoDB" id="9794724at2"/>
<dbReference type="AlphaFoldDB" id="A0A1Y2K1A8"/>
<dbReference type="InterPro" id="IPR004869">
    <property type="entry name" value="MMPL_dom"/>
</dbReference>
<dbReference type="GO" id="GO:0005886">
    <property type="term" value="C:plasma membrane"/>
    <property type="evidence" value="ECO:0007669"/>
    <property type="project" value="UniProtKB-SubCell"/>
</dbReference>
<evidence type="ECO:0000313" key="9">
    <source>
        <dbReference type="EMBL" id="OSM01406.1"/>
    </source>
</evidence>
<evidence type="ECO:0000256" key="5">
    <source>
        <dbReference type="ARBA" id="ARBA00023136"/>
    </source>
</evidence>
<feature type="transmembrane region" description="Helical" evidence="7">
    <location>
        <begin position="401"/>
        <end position="418"/>
    </location>
</feature>
<feature type="transmembrane region" description="Helical" evidence="7">
    <location>
        <begin position="350"/>
        <end position="373"/>
    </location>
</feature>
<evidence type="ECO:0000256" key="7">
    <source>
        <dbReference type="SAM" id="Phobius"/>
    </source>
</evidence>
<dbReference type="Proteomes" id="UP000194003">
    <property type="component" value="Unassembled WGS sequence"/>
</dbReference>
<comment type="subcellular location">
    <subcellularLocation>
        <location evidence="1">Cell membrane</location>
        <topology evidence="1">Multi-pass membrane protein</topology>
    </subcellularLocation>
</comment>